<dbReference type="InterPro" id="IPR008271">
    <property type="entry name" value="Ser/Thr_kinase_AS"/>
</dbReference>
<evidence type="ECO:0000313" key="15">
    <source>
        <dbReference type="EMBL" id="KAK7087672.1"/>
    </source>
</evidence>
<proteinExistence type="inferred from homology"/>
<feature type="compositionally biased region" description="Polar residues" evidence="13">
    <location>
        <begin position="1148"/>
        <end position="1171"/>
    </location>
</feature>
<feature type="compositionally biased region" description="Basic and acidic residues" evidence="13">
    <location>
        <begin position="1"/>
        <end position="13"/>
    </location>
</feature>
<gene>
    <name evidence="15" type="ORF">V1264_021691</name>
</gene>
<keyword evidence="5 12" id="KW-0808">Transferase</keyword>
<keyword evidence="16" id="KW-1185">Reference proteome</keyword>
<comment type="similarity">
    <text evidence="12">Belongs to the protein kinase superfamily. Ser/Thr protein kinase family. MAP kinase subfamily.</text>
</comment>
<sequence length="1410" mass="153496">MDFKSKNMEEKTSPKAGTNTGNKSKDIDLIRKNLAKRSLQVKFDLDNTGYQPIEKIGIGAYGVVCSAIYKKTSDKVAIKKIPCVFDALAVAKRTYREIKILKHFKHDNIIAIREILKPKESYHDFQDVYVVFDLMESDLHRIIYSKQPLTEEHIRYFLYQILRGLKYIHSANVVHRDLKPSNLLVNEDCHVRIGDFGMARGVNSQPDAPSHYMTQYVATRWYRAPEILLSLLEYGTAVDMWSVGCIFAEMLGRKHLFPGKDYLTQVKLVLGLLGTPSEAVLGNCQSEVLKRIIKSLGHHQPMAWSTLFPKASRKALDLLGKMLVMNPAERITVERALKHPFMSKYHDPDDEPICVPSFEFDFEKELLHMDRDNLREVIYKESMEFHQPRTPTLSFPVCLRPAPKSEESSDRGVAGDTIVSSFKDQLQLMVSVNSGEPGKGSEAVGDHGGSARPKPDEDRSTPPRDTVSIQSLSLATTPQHSEEVFKKPLEKPTKKSPVSVDTANLQLPCLSDIEMLSAQSTDGKAMDTQGPRTPLSVKQEPDKEGKAGDRKSSENKTISEDTKALVKQALLSHRQRTESCGEDDKPRPVTAAQRQREREEKRKKKRDNKLKKMQEKKNKDQPPAAELSAADREMLARWSSMQKKDNPQTSTTTPANTQPPSTTTTTIVYLQQGNLNPSSPPGLSPPHPAPTTTTPPTILPAGVIPQAVVPGQLTLGQCPIAQSQGQIVIPHTQMATLSHSQVVLALQPQTTLQQGQVTVSQQQQFQQQSGSRSSFHEGSVVDLHRHSGSLCITETQAEALKEALKQPQEGGGRESGGEVVGSRPVHTPPQATIVRNDSGDFVRAQETAHSPHHNSASPSLGQQQNAHNVHGFPPSPDPNQSANIGLSQSPSSQNQCHPANLRHSGGVPQHPQNLTEFLEMHCQHPVKTDSTHETDTKGTIPVNSGLFANAPASSHEVISQGPLKHEHGGFESCSFFSDSQVKPGVLFSNYKPHETPQPSQHQDATQFGHTGANHCIAAGYQNAAFQASTGQSGVCYTTPQTRQAGHVSPVAQQYFMPSNQGAAYSAGQQVQNNPTGLQFAGHTGIEGANTTALPFTRYTDTATDFQMLGAKDGAMHGGFGIAGHVTLAQSLVGSLPTMAHSSLVPHPSLSQSMGSHPNLAQASHPQASMGSRPTLAEATAGSHHVQASMGAQSNTAPGSSQAVGGAQSHSFQQPQVFHAPHPVPIPSTSHHHHHHHHHQHHQHQHPQHPYIPAPLHAHLQGHEVEPPEDHPHSHSRSHSQTRGEKSGPNLRVSAPKQDGGVDLVAMLSNKLSSIFPPSLSLTPRGTGGGYGVGMDLDVLMADSLDNTGRGAELSPLSSSLMADWLDVTGNISQADLDAIQTDFGMASPMAMSCNEFNPNNSNNSGNAQWG</sequence>
<evidence type="ECO:0000256" key="8">
    <source>
        <dbReference type="ARBA" id="ARBA00022840"/>
    </source>
</evidence>
<feature type="binding site" evidence="11">
    <location>
        <position position="80"/>
    </location>
    <ligand>
        <name>ATP</name>
        <dbReference type="ChEBI" id="CHEBI:30616"/>
    </ligand>
</feature>
<comment type="catalytic activity">
    <reaction evidence="10">
        <text>L-seryl-[protein] + ATP = O-phospho-L-seryl-[protein] + ADP + H(+)</text>
        <dbReference type="Rhea" id="RHEA:17989"/>
        <dbReference type="Rhea" id="RHEA-COMP:9863"/>
        <dbReference type="Rhea" id="RHEA-COMP:11604"/>
        <dbReference type="ChEBI" id="CHEBI:15378"/>
        <dbReference type="ChEBI" id="CHEBI:29999"/>
        <dbReference type="ChEBI" id="CHEBI:30616"/>
        <dbReference type="ChEBI" id="CHEBI:83421"/>
        <dbReference type="ChEBI" id="CHEBI:456216"/>
        <dbReference type="EC" id="2.7.11.24"/>
    </reaction>
</comment>
<feature type="compositionally biased region" description="Basic and acidic residues" evidence="13">
    <location>
        <begin position="453"/>
        <end position="462"/>
    </location>
</feature>
<evidence type="ECO:0000256" key="9">
    <source>
        <dbReference type="ARBA" id="ARBA00047592"/>
    </source>
</evidence>
<reference evidence="15 16" key="1">
    <citation type="submission" date="2024-02" db="EMBL/GenBank/DDBJ databases">
        <title>Chromosome-scale genome assembly of the rough periwinkle Littorina saxatilis.</title>
        <authorList>
            <person name="De Jode A."/>
            <person name="Faria R."/>
            <person name="Formenti G."/>
            <person name="Sims Y."/>
            <person name="Smith T.P."/>
            <person name="Tracey A."/>
            <person name="Wood J.M.D."/>
            <person name="Zagrodzka Z.B."/>
            <person name="Johannesson K."/>
            <person name="Butlin R.K."/>
            <person name="Leder E.H."/>
        </authorList>
    </citation>
    <scope>NUCLEOTIDE SEQUENCE [LARGE SCALE GENOMIC DNA]</scope>
    <source>
        <strain evidence="15">Snail1</strain>
        <tissue evidence="15">Muscle</tissue>
    </source>
</reference>
<dbReference type="PROSITE" id="PS00108">
    <property type="entry name" value="PROTEIN_KINASE_ST"/>
    <property type="match status" value="1"/>
</dbReference>
<evidence type="ECO:0000256" key="12">
    <source>
        <dbReference type="RuleBase" id="RU361165"/>
    </source>
</evidence>
<dbReference type="InterPro" id="IPR011009">
    <property type="entry name" value="Kinase-like_dom_sf"/>
</dbReference>
<feature type="region of interest" description="Disordered" evidence="13">
    <location>
        <begin position="639"/>
        <end position="697"/>
    </location>
</feature>
<feature type="compositionally biased region" description="Basic and acidic residues" evidence="13">
    <location>
        <begin position="539"/>
        <end position="564"/>
    </location>
</feature>
<keyword evidence="3 12" id="KW-0723">Serine/threonine-protein kinase</keyword>
<dbReference type="SUPFAM" id="SSF56112">
    <property type="entry name" value="Protein kinase-like (PK-like)"/>
    <property type="match status" value="1"/>
</dbReference>
<evidence type="ECO:0000256" key="7">
    <source>
        <dbReference type="ARBA" id="ARBA00022777"/>
    </source>
</evidence>
<feature type="compositionally biased region" description="Basic and acidic residues" evidence="13">
    <location>
        <begin position="480"/>
        <end position="493"/>
    </location>
</feature>
<evidence type="ECO:0000256" key="6">
    <source>
        <dbReference type="ARBA" id="ARBA00022741"/>
    </source>
</evidence>
<evidence type="ECO:0000256" key="4">
    <source>
        <dbReference type="ARBA" id="ARBA00022553"/>
    </source>
</evidence>
<dbReference type="Gene3D" id="1.10.510.10">
    <property type="entry name" value="Transferase(Phosphotransferase) domain 1"/>
    <property type="match status" value="1"/>
</dbReference>
<dbReference type="InterPro" id="IPR003527">
    <property type="entry name" value="MAP_kinase_CS"/>
</dbReference>
<dbReference type="GO" id="GO:0004707">
    <property type="term" value="F:MAP kinase activity"/>
    <property type="evidence" value="ECO:0007669"/>
    <property type="project" value="UniProtKB-EC"/>
</dbReference>
<dbReference type="PANTHER" id="PTHR24055">
    <property type="entry name" value="MITOGEN-ACTIVATED PROTEIN KINASE"/>
    <property type="match status" value="1"/>
</dbReference>
<evidence type="ECO:0000256" key="1">
    <source>
        <dbReference type="ARBA" id="ARBA00001946"/>
    </source>
</evidence>
<accession>A0AAN9AIV9</accession>
<dbReference type="EC" id="2.7.11.24" evidence="2 12"/>
<feature type="compositionally biased region" description="Polar residues" evidence="13">
    <location>
        <begin position="1189"/>
        <end position="1215"/>
    </location>
</feature>
<feature type="compositionally biased region" description="Polar residues" evidence="13">
    <location>
        <begin position="667"/>
        <end position="676"/>
    </location>
</feature>
<feature type="region of interest" description="Disordered" evidence="13">
    <location>
        <begin position="520"/>
        <end position="627"/>
    </location>
</feature>
<feature type="compositionally biased region" description="Polar residues" evidence="13">
    <location>
        <begin position="467"/>
        <end position="479"/>
    </location>
</feature>
<feature type="compositionally biased region" description="Polar residues" evidence="13">
    <location>
        <begin position="878"/>
        <end position="897"/>
    </location>
</feature>
<dbReference type="GO" id="GO:0005524">
    <property type="term" value="F:ATP binding"/>
    <property type="evidence" value="ECO:0007669"/>
    <property type="project" value="UniProtKB-UniRule"/>
</dbReference>
<evidence type="ECO:0000256" key="3">
    <source>
        <dbReference type="ARBA" id="ARBA00022527"/>
    </source>
</evidence>
<dbReference type="InterPro" id="IPR017441">
    <property type="entry name" value="Protein_kinase_ATP_BS"/>
</dbReference>
<protein>
    <recommendedName>
        <fullName evidence="2 12">Mitogen-activated protein kinase</fullName>
        <ecNumber evidence="2 12">2.7.11.24</ecNumber>
    </recommendedName>
</protein>
<feature type="compositionally biased region" description="Pro residues" evidence="13">
    <location>
        <begin position="678"/>
        <end position="689"/>
    </location>
</feature>
<evidence type="ECO:0000259" key="14">
    <source>
        <dbReference type="PROSITE" id="PS50011"/>
    </source>
</evidence>
<comment type="catalytic activity">
    <reaction evidence="9 12">
        <text>L-threonyl-[protein] + ATP = O-phospho-L-threonyl-[protein] + ADP + H(+)</text>
        <dbReference type="Rhea" id="RHEA:46608"/>
        <dbReference type="Rhea" id="RHEA-COMP:11060"/>
        <dbReference type="Rhea" id="RHEA-COMP:11605"/>
        <dbReference type="ChEBI" id="CHEBI:15378"/>
        <dbReference type="ChEBI" id="CHEBI:30013"/>
        <dbReference type="ChEBI" id="CHEBI:30616"/>
        <dbReference type="ChEBI" id="CHEBI:61977"/>
        <dbReference type="ChEBI" id="CHEBI:456216"/>
        <dbReference type="EC" id="2.7.11.24"/>
    </reaction>
</comment>
<feature type="compositionally biased region" description="Basic and acidic residues" evidence="13">
    <location>
        <begin position="610"/>
        <end position="620"/>
    </location>
</feature>
<dbReference type="PROSITE" id="PS50011">
    <property type="entry name" value="PROTEIN_KINASE_DOM"/>
    <property type="match status" value="1"/>
</dbReference>
<dbReference type="SMART" id="SM00220">
    <property type="entry name" value="S_TKc"/>
    <property type="match status" value="1"/>
</dbReference>
<dbReference type="EMBL" id="JBAMIC010004070">
    <property type="protein sequence ID" value="KAK7087672.1"/>
    <property type="molecule type" value="Genomic_DNA"/>
</dbReference>
<dbReference type="FunFam" id="3.30.200.20:FF:000028">
    <property type="entry name" value="Mitogen-activated protein kinase"/>
    <property type="match status" value="1"/>
</dbReference>
<evidence type="ECO:0000256" key="2">
    <source>
        <dbReference type="ARBA" id="ARBA00012411"/>
    </source>
</evidence>
<dbReference type="Proteomes" id="UP001374579">
    <property type="component" value="Unassembled WGS sequence"/>
</dbReference>
<feature type="region of interest" description="Disordered" evidence="13">
    <location>
        <begin position="846"/>
        <end position="911"/>
    </location>
</feature>
<feature type="compositionally biased region" description="Basic and acidic residues" evidence="13">
    <location>
        <begin position="575"/>
        <end position="587"/>
    </location>
</feature>
<keyword evidence="8 11" id="KW-0067">ATP-binding</keyword>
<organism evidence="15 16">
    <name type="scientific">Littorina saxatilis</name>
    <dbReference type="NCBI Taxonomy" id="31220"/>
    <lineage>
        <taxon>Eukaryota</taxon>
        <taxon>Metazoa</taxon>
        <taxon>Spiralia</taxon>
        <taxon>Lophotrochozoa</taxon>
        <taxon>Mollusca</taxon>
        <taxon>Gastropoda</taxon>
        <taxon>Caenogastropoda</taxon>
        <taxon>Littorinimorpha</taxon>
        <taxon>Littorinoidea</taxon>
        <taxon>Littorinidae</taxon>
        <taxon>Littorina</taxon>
    </lineage>
</organism>
<feature type="region of interest" description="Disordered" evidence="13">
    <location>
        <begin position="432"/>
        <end position="500"/>
    </location>
</feature>
<dbReference type="InterPro" id="IPR000719">
    <property type="entry name" value="Prot_kinase_dom"/>
</dbReference>
<comment type="activity regulation">
    <text evidence="12">Activated by threonine and tyrosine phosphorylation.</text>
</comment>
<feature type="region of interest" description="Disordered" evidence="13">
    <location>
        <begin position="391"/>
        <end position="414"/>
    </location>
</feature>
<evidence type="ECO:0000313" key="16">
    <source>
        <dbReference type="Proteomes" id="UP001374579"/>
    </source>
</evidence>
<keyword evidence="4" id="KW-0597">Phosphoprotein</keyword>
<feature type="compositionally biased region" description="Low complexity" evidence="13">
    <location>
        <begin position="647"/>
        <end position="666"/>
    </location>
</feature>
<dbReference type="Gene3D" id="3.30.200.20">
    <property type="entry name" value="Phosphorylase Kinase, domain 1"/>
    <property type="match status" value="1"/>
</dbReference>
<dbReference type="PROSITE" id="PS01351">
    <property type="entry name" value="MAPK"/>
    <property type="match status" value="1"/>
</dbReference>
<evidence type="ECO:0000256" key="13">
    <source>
        <dbReference type="SAM" id="MobiDB-lite"/>
    </source>
</evidence>
<name>A0AAN9AIV9_9CAEN</name>
<evidence type="ECO:0000256" key="10">
    <source>
        <dbReference type="ARBA" id="ARBA00048312"/>
    </source>
</evidence>
<evidence type="ECO:0000256" key="11">
    <source>
        <dbReference type="PROSITE-ProRule" id="PRU10141"/>
    </source>
</evidence>
<keyword evidence="12" id="KW-0460">Magnesium</keyword>
<dbReference type="PROSITE" id="PS00107">
    <property type="entry name" value="PROTEIN_KINASE_ATP"/>
    <property type="match status" value="1"/>
</dbReference>
<dbReference type="FunFam" id="1.10.510.10:FF:000013">
    <property type="entry name" value="Mitogen-activated protein kinase"/>
    <property type="match status" value="1"/>
</dbReference>
<feature type="domain" description="Protein kinase" evidence="14">
    <location>
        <begin position="50"/>
        <end position="342"/>
    </location>
</feature>
<dbReference type="Pfam" id="PF00069">
    <property type="entry name" value="Pkinase"/>
    <property type="match status" value="1"/>
</dbReference>
<feature type="compositionally biased region" description="Basic residues" evidence="13">
    <location>
        <begin position="1229"/>
        <end position="1246"/>
    </location>
</feature>
<dbReference type="CDD" id="cd07855">
    <property type="entry name" value="STKc_ERK5"/>
    <property type="match status" value="1"/>
</dbReference>
<feature type="region of interest" description="Disordered" evidence="13">
    <location>
        <begin position="805"/>
        <end position="834"/>
    </location>
</feature>
<dbReference type="InterPro" id="IPR050117">
    <property type="entry name" value="MAPK"/>
</dbReference>
<keyword evidence="6 11" id="KW-0547">Nucleotide-binding</keyword>
<feature type="region of interest" description="Disordered" evidence="13">
    <location>
        <begin position="1143"/>
        <end position="1297"/>
    </location>
</feature>
<comment type="caution">
    <text evidence="15">The sequence shown here is derived from an EMBL/GenBank/DDBJ whole genome shotgun (WGS) entry which is preliminary data.</text>
</comment>
<evidence type="ECO:0000256" key="5">
    <source>
        <dbReference type="ARBA" id="ARBA00022679"/>
    </source>
</evidence>
<comment type="cofactor">
    <cofactor evidence="1 12">
        <name>Mg(2+)</name>
        <dbReference type="ChEBI" id="CHEBI:18420"/>
    </cofactor>
</comment>
<feature type="region of interest" description="Disordered" evidence="13">
    <location>
        <begin position="1"/>
        <end position="24"/>
    </location>
</feature>
<keyword evidence="7 12" id="KW-0418">Kinase</keyword>
<feature type="compositionally biased region" description="Basic and acidic residues" evidence="13">
    <location>
        <begin position="1260"/>
        <end position="1272"/>
    </location>
</feature>